<reference evidence="5 6" key="1">
    <citation type="journal article" date="2015" name="Int. J. Syst. Evol. Microbiol.">
        <title>Nitrosospira lacus sp. nov., a psychrotolerant, ammonia-oxidizing bacterium from sandy lake sediment.</title>
        <authorList>
            <person name="Urakawa H."/>
            <person name="Garcia J.C."/>
            <person name="Nielsen J.L."/>
            <person name="Le V.Q."/>
            <person name="Kozlowski J.A."/>
            <person name="Stein L.Y."/>
            <person name="Lim C.K."/>
            <person name="Pommerening-Roser A."/>
            <person name="Martens-Habbena W."/>
            <person name="Stahl D.A."/>
            <person name="Klotz M.G."/>
        </authorList>
    </citation>
    <scope>NUCLEOTIDE SEQUENCE [LARGE SCALE GENOMIC DNA]</scope>
    <source>
        <strain evidence="5 6">APG3</strain>
    </source>
</reference>
<dbReference type="PANTHER" id="PTHR37423">
    <property type="entry name" value="SOLUBLE LYTIC MUREIN TRANSGLYCOSYLASE-RELATED"/>
    <property type="match status" value="1"/>
</dbReference>
<dbReference type="Pfam" id="PF14718">
    <property type="entry name" value="SLT_L"/>
    <property type="match status" value="1"/>
</dbReference>
<dbReference type="InterPro" id="IPR008258">
    <property type="entry name" value="Transglycosylase_SLT_dom_1"/>
</dbReference>
<accession>A0A1W6SKS7</accession>
<dbReference type="GO" id="GO:0004553">
    <property type="term" value="F:hydrolase activity, hydrolyzing O-glycosyl compounds"/>
    <property type="evidence" value="ECO:0007669"/>
    <property type="project" value="InterPro"/>
</dbReference>
<protein>
    <submittedName>
        <fullName evidence="5">Transglycosylase</fullName>
    </submittedName>
</protein>
<dbReference type="Gene3D" id="1.10.1240.20">
    <property type="entry name" value="Lytic transglycosylase, superhelical linker domain"/>
    <property type="match status" value="1"/>
</dbReference>
<dbReference type="Gene3D" id="1.25.20.10">
    <property type="entry name" value="Bacterial muramidases"/>
    <property type="match status" value="1"/>
</dbReference>
<dbReference type="InterPro" id="IPR037061">
    <property type="entry name" value="Lytic_TGlycoase_superhlx_L_sf"/>
</dbReference>
<keyword evidence="6" id="KW-1185">Reference proteome</keyword>
<dbReference type="InterPro" id="IPR008939">
    <property type="entry name" value="Lytic_TGlycosylase_superhlx_U"/>
</dbReference>
<gene>
    <name evidence="5" type="ORF">EBAPG3_000620</name>
</gene>
<organism evidence="5 6">
    <name type="scientific">Nitrosospira lacus</name>
    <dbReference type="NCBI Taxonomy" id="1288494"/>
    <lineage>
        <taxon>Bacteria</taxon>
        <taxon>Pseudomonadati</taxon>
        <taxon>Pseudomonadota</taxon>
        <taxon>Betaproteobacteria</taxon>
        <taxon>Nitrosomonadales</taxon>
        <taxon>Nitrosomonadaceae</taxon>
        <taxon>Nitrosospira</taxon>
    </lineage>
</organism>
<comment type="similarity">
    <text evidence="1">Belongs to the transglycosylase Slt family.</text>
</comment>
<dbReference type="GO" id="GO:0042597">
    <property type="term" value="C:periplasmic space"/>
    <property type="evidence" value="ECO:0007669"/>
    <property type="project" value="InterPro"/>
</dbReference>
<dbReference type="EMBL" id="CP021106">
    <property type="protein sequence ID" value="ARO86401.1"/>
    <property type="molecule type" value="Genomic_DNA"/>
</dbReference>
<dbReference type="Pfam" id="PF01464">
    <property type="entry name" value="SLT"/>
    <property type="match status" value="1"/>
</dbReference>
<evidence type="ECO:0000256" key="2">
    <source>
        <dbReference type="ARBA" id="ARBA00022729"/>
    </source>
</evidence>
<dbReference type="OrthoDB" id="92254at2"/>
<dbReference type="Gene3D" id="1.10.530.10">
    <property type="match status" value="1"/>
</dbReference>
<dbReference type="AlphaFoldDB" id="A0A1W6SKS7"/>
<dbReference type="KEGG" id="nlc:EBAPG3_000620"/>
<dbReference type="SUPFAM" id="SSF48435">
    <property type="entry name" value="Bacterial muramidases"/>
    <property type="match status" value="1"/>
</dbReference>
<feature type="domain" description="Transglycosylase SLT" evidence="3">
    <location>
        <begin position="487"/>
        <end position="595"/>
    </location>
</feature>
<dbReference type="InterPro" id="IPR023346">
    <property type="entry name" value="Lysozyme-like_dom_sf"/>
</dbReference>
<keyword evidence="2" id="KW-0732">Signal</keyword>
<dbReference type="CDD" id="cd13401">
    <property type="entry name" value="Slt70-like"/>
    <property type="match status" value="1"/>
</dbReference>
<sequence>MGNFFAGSAGVAGLAGLSLAIYAGILAASPDDDFIAMRQAFQVGDSARVALYAQRLQGHVLEPYAAYYQLRPQLENTSGSADSIKKFLSRYQDSPLSDRLQGEWLKALGKTQQWELFAEAYPGVINGDTELTCYSLQQRLGTNDDNAFNAARPLWFNGRDLPASCTPVFEMLISAGTLTLDDVWTRLRLALETGNVSVAKRINQYLPGNQALNERKLTAATDNPLRYLEKHRNEIKTRADREIALFAMLRLLRSGPDQAYVYWTRIRGQFNEKDRSYFMVQLADQAARRLNPRALGWFKEAAGAGSARVPLSDAQLGWKTRAALRVGDWGLVLETIEAMSAAEQETGVWRYWKARALKAQGKIVEANAILAPLSAEHNFYGQLAEEDLGVVMSALADPYKATREEITVIERTPGIQRALALYRLNLRTEAIREWAWAIRDFDDRQLLAAAEVARRNGLYDRAIHTADKTRLQHDFSLRFLAPHREAMRDALKQQELDEAWVYGLIRQESRFVSDARSSAGAMGLMQLMPGTAKWVARKLGMQKYHKTLVTDVNTNLMLGTYYLKHVLTLFDDQSLMASAAYNAGPGRARQWRDEKPLEGAIYAETIPFNETRDYVKKVMSNSMYYASTFGHQMRTLTQRLGVVAPKSNGVNVSEEEDKPDENQ</sequence>
<dbReference type="eggNOG" id="COG0741">
    <property type="taxonomic scope" value="Bacteria"/>
</dbReference>
<evidence type="ECO:0000313" key="6">
    <source>
        <dbReference type="Proteomes" id="UP000012179"/>
    </source>
</evidence>
<name>A0A1W6SKS7_9PROT</name>
<evidence type="ECO:0000313" key="5">
    <source>
        <dbReference type="EMBL" id="ARO86401.1"/>
    </source>
</evidence>
<dbReference type="InterPro" id="IPR012289">
    <property type="entry name" value="Lytic_TGlycosylase_superhlx_L"/>
</dbReference>
<dbReference type="SUPFAM" id="SSF53955">
    <property type="entry name" value="Lysozyme-like"/>
    <property type="match status" value="1"/>
</dbReference>
<dbReference type="RefSeq" id="WP_004180603.1">
    <property type="nucleotide sequence ID" value="NZ_CP021106.3"/>
</dbReference>
<evidence type="ECO:0000256" key="1">
    <source>
        <dbReference type="ARBA" id="ARBA00007734"/>
    </source>
</evidence>
<evidence type="ECO:0000259" key="3">
    <source>
        <dbReference type="Pfam" id="PF01464"/>
    </source>
</evidence>
<dbReference type="Proteomes" id="UP000012179">
    <property type="component" value="Chromosome"/>
</dbReference>
<evidence type="ECO:0000259" key="4">
    <source>
        <dbReference type="Pfam" id="PF14718"/>
    </source>
</evidence>
<proteinExistence type="inferred from homology"/>
<feature type="domain" description="Lytic transglycosylase superhelical linker" evidence="4">
    <location>
        <begin position="409"/>
        <end position="469"/>
    </location>
</feature>
<dbReference type="PANTHER" id="PTHR37423:SF5">
    <property type="entry name" value="SOLUBLE LYTIC MUREIN TRANSGLYCOSYLASE"/>
    <property type="match status" value="1"/>
</dbReference>